<dbReference type="Gene3D" id="3.40.50.11180">
    <property type="match status" value="1"/>
</dbReference>
<evidence type="ECO:0000256" key="5">
    <source>
        <dbReference type="ARBA" id="ARBA00022806"/>
    </source>
</evidence>
<comment type="function">
    <text evidence="9">Couples transcription and DNA repair by recognizing RNA polymerase (RNAP) stalled at DNA lesions. Mediates ATP-dependent release of RNAP and its truncated transcript from the DNA, and recruitment of nucleotide excision repair machinery to the damaged site.</text>
</comment>
<dbReference type="NCBIfam" id="TIGR00580">
    <property type="entry name" value="mfd"/>
    <property type="match status" value="1"/>
</dbReference>
<dbReference type="GO" id="GO:0005524">
    <property type="term" value="F:ATP binding"/>
    <property type="evidence" value="ECO:0007669"/>
    <property type="project" value="UniProtKB-UniRule"/>
</dbReference>
<comment type="similarity">
    <text evidence="9">In the N-terminal section; belongs to the UvrB family.</text>
</comment>
<keyword evidence="5" id="KW-0347">Helicase</keyword>
<dbReference type="SUPFAM" id="SSF141259">
    <property type="entry name" value="CarD-like"/>
    <property type="match status" value="1"/>
</dbReference>
<dbReference type="SUPFAM" id="SSF143517">
    <property type="entry name" value="TRCF domain-like"/>
    <property type="match status" value="1"/>
</dbReference>
<dbReference type="SMART" id="SM01058">
    <property type="entry name" value="CarD_TRCF"/>
    <property type="match status" value="1"/>
</dbReference>
<proteinExistence type="inferred from homology"/>
<dbReference type="GO" id="GO:0016787">
    <property type="term" value="F:hydrolase activity"/>
    <property type="evidence" value="ECO:0007669"/>
    <property type="project" value="UniProtKB-KW"/>
</dbReference>
<keyword evidence="3 9" id="KW-0227">DNA damage</keyword>
<dbReference type="EC" id="3.6.4.-" evidence="9"/>
<dbReference type="KEGG" id="thyd:TTHT_1374"/>
<accession>A0A7R6PPG8</accession>
<dbReference type="InterPro" id="IPR004576">
    <property type="entry name" value="Mfd"/>
</dbReference>
<dbReference type="SMART" id="SM00487">
    <property type="entry name" value="DEXDc"/>
    <property type="match status" value="1"/>
</dbReference>
<keyword evidence="1 9" id="KW-0963">Cytoplasm</keyword>
<dbReference type="InterPro" id="IPR005118">
    <property type="entry name" value="TRCF_C"/>
</dbReference>
<keyword evidence="4 9" id="KW-0378">Hydrolase</keyword>
<reference evidence="13 14" key="1">
    <citation type="journal article" date="2012" name="Extremophiles">
        <title>Thermotomaculum hydrothermale gen. nov., sp. nov., a novel heterotrophic thermophile within the phylum Acidobacteria from a deep-sea hydrothermal vent chimney in the Southern Okinawa Trough.</title>
        <authorList>
            <person name="Izumi H."/>
            <person name="Nunoura T."/>
            <person name="Miyazaki M."/>
            <person name="Mino S."/>
            <person name="Toki T."/>
            <person name="Takai K."/>
            <person name="Sako Y."/>
            <person name="Sawabe T."/>
            <person name="Nakagawa S."/>
        </authorList>
    </citation>
    <scope>NUCLEOTIDE SEQUENCE [LARGE SCALE GENOMIC DNA]</scope>
    <source>
        <strain evidence="13 14">AC55</strain>
    </source>
</reference>
<dbReference type="Proteomes" id="UP000595564">
    <property type="component" value="Chromosome"/>
</dbReference>
<evidence type="ECO:0000256" key="3">
    <source>
        <dbReference type="ARBA" id="ARBA00022763"/>
    </source>
</evidence>
<keyword evidence="7 9" id="KW-0238">DNA-binding</keyword>
<dbReference type="InterPro" id="IPR027417">
    <property type="entry name" value="P-loop_NTPase"/>
</dbReference>
<dbReference type="PROSITE" id="PS51194">
    <property type="entry name" value="HELICASE_CTER"/>
    <property type="match status" value="1"/>
</dbReference>
<comment type="subcellular location">
    <subcellularLocation>
        <location evidence="9">Cytoplasm</location>
    </subcellularLocation>
</comment>
<keyword evidence="2 9" id="KW-0547">Nucleotide-binding</keyword>
<dbReference type="GO" id="GO:0006355">
    <property type="term" value="P:regulation of DNA-templated transcription"/>
    <property type="evidence" value="ECO:0007669"/>
    <property type="project" value="UniProtKB-UniRule"/>
</dbReference>
<evidence type="ECO:0000256" key="1">
    <source>
        <dbReference type="ARBA" id="ARBA00022490"/>
    </source>
</evidence>
<evidence type="ECO:0000256" key="8">
    <source>
        <dbReference type="ARBA" id="ARBA00023204"/>
    </source>
</evidence>
<dbReference type="Pfam" id="PF00271">
    <property type="entry name" value="Helicase_C"/>
    <property type="match status" value="1"/>
</dbReference>
<keyword evidence="6 9" id="KW-0067">ATP-binding</keyword>
<evidence type="ECO:0000256" key="6">
    <source>
        <dbReference type="ARBA" id="ARBA00022840"/>
    </source>
</evidence>
<dbReference type="InterPro" id="IPR001650">
    <property type="entry name" value="Helicase_C-like"/>
</dbReference>
<dbReference type="EMBL" id="AP017470">
    <property type="protein sequence ID" value="BBB32886.1"/>
    <property type="molecule type" value="Genomic_DNA"/>
</dbReference>
<dbReference type="Gene3D" id="3.30.2060.10">
    <property type="entry name" value="Penicillin-binding protein 1b domain"/>
    <property type="match status" value="1"/>
</dbReference>
<dbReference type="GO" id="GO:0003678">
    <property type="term" value="F:DNA helicase activity"/>
    <property type="evidence" value="ECO:0007669"/>
    <property type="project" value="TreeGrafter"/>
</dbReference>
<dbReference type="PROSITE" id="PS51192">
    <property type="entry name" value="HELICASE_ATP_BIND_1"/>
    <property type="match status" value="1"/>
</dbReference>
<dbReference type="InterPro" id="IPR014001">
    <property type="entry name" value="Helicase_ATP-bd"/>
</dbReference>
<dbReference type="Gene3D" id="2.40.10.170">
    <property type="match status" value="1"/>
</dbReference>
<dbReference type="InterPro" id="IPR036101">
    <property type="entry name" value="CarD-like/TRCF_RID_sf"/>
</dbReference>
<dbReference type="SMART" id="SM00490">
    <property type="entry name" value="HELICc"/>
    <property type="match status" value="1"/>
</dbReference>
<dbReference type="AlphaFoldDB" id="A0A7R6PPG8"/>
<dbReference type="Pfam" id="PF02559">
    <property type="entry name" value="CarD_TRCF_RID"/>
    <property type="match status" value="1"/>
</dbReference>
<evidence type="ECO:0000256" key="4">
    <source>
        <dbReference type="ARBA" id="ARBA00022801"/>
    </source>
</evidence>
<dbReference type="Gene3D" id="3.90.1150.50">
    <property type="entry name" value="Transcription-repair-coupling factor, D7 domain"/>
    <property type="match status" value="1"/>
</dbReference>
<dbReference type="HAMAP" id="MF_00969">
    <property type="entry name" value="TRCF"/>
    <property type="match status" value="1"/>
</dbReference>
<dbReference type="Pfam" id="PF03461">
    <property type="entry name" value="TRCF"/>
    <property type="match status" value="1"/>
</dbReference>
<dbReference type="Pfam" id="PF00270">
    <property type="entry name" value="DEAD"/>
    <property type="match status" value="1"/>
</dbReference>
<dbReference type="RefSeq" id="WP_201327188.1">
    <property type="nucleotide sequence ID" value="NZ_AP017470.1"/>
</dbReference>
<name>A0A7R6PPG8_9BACT</name>
<comment type="similarity">
    <text evidence="9">In the C-terminal section; belongs to the helicase family. RecG subfamily.</text>
</comment>
<dbReference type="GO" id="GO:0003684">
    <property type="term" value="F:damaged DNA binding"/>
    <property type="evidence" value="ECO:0007669"/>
    <property type="project" value="InterPro"/>
</dbReference>
<dbReference type="SMART" id="SM00982">
    <property type="entry name" value="TRCF"/>
    <property type="match status" value="1"/>
</dbReference>
<evidence type="ECO:0000256" key="2">
    <source>
        <dbReference type="ARBA" id="ARBA00022741"/>
    </source>
</evidence>
<dbReference type="SUPFAM" id="SSF52540">
    <property type="entry name" value="P-loop containing nucleoside triphosphate hydrolases"/>
    <property type="match status" value="3"/>
</dbReference>
<keyword evidence="10" id="KW-0175">Coiled coil</keyword>
<dbReference type="Gene3D" id="3.40.50.300">
    <property type="entry name" value="P-loop containing nucleotide triphosphate hydrolases"/>
    <property type="match status" value="2"/>
</dbReference>
<dbReference type="InterPro" id="IPR041471">
    <property type="entry name" value="UvrB_inter"/>
</dbReference>
<keyword evidence="8 9" id="KW-0234">DNA repair</keyword>
<dbReference type="PANTHER" id="PTHR47964">
    <property type="entry name" value="ATP-DEPENDENT DNA HELICASE HOMOLOG RECG, CHLOROPLASTIC"/>
    <property type="match status" value="1"/>
</dbReference>
<dbReference type="GO" id="GO:0000716">
    <property type="term" value="P:transcription-coupled nucleotide-excision repair, DNA damage recognition"/>
    <property type="evidence" value="ECO:0007669"/>
    <property type="project" value="UniProtKB-UniRule"/>
</dbReference>
<organism evidence="13 14">
    <name type="scientific">Thermotomaculum hydrothermale</name>
    <dbReference type="NCBI Taxonomy" id="981385"/>
    <lineage>
        <taxon>Bacteria</taxon>
        <taxon>Pseudomonadati</taxon>
        <taxon>Acidobacteriota</taxon>
        <taxon>Holophagae</taxon>
        <taxon>Thermotomaculales</taxon>
        <taxon>Thermotomaculaceae</taxon>
        <taxon>Thermotomaculum</taxon>
    </lineage>
</organism>
<protein>
    <recommendedName>
        <fullName evidence="9">Transcription-repair-coupling factor</fullName>
        <shortName evidence="9">TRCF</shortName>
        <ecNumber evidence="9">3.6.4.-</ecNumber>
    </recommendedName>
</protein>
<dbReference type="Pfam" id="PF17757">
    <property type="entry name" value="UvrB_inter"/>
    <property type="match status" value="1"/>
</dbReference>
<evidence type="ECO:0000259" key="12">
    <source>
        <dbReference type="PROSITE" id="PS51194"/>
    </source>
</evidence>
<evidence type="ECO:0000313" key="14">
    <source>
        <dbReference type="Proteomes" id="UP000595564"/>
    </source>
</evidence>
<feature type="coiled-coil region" evidence="10">
    <location>
        <begin position="515"/>
        <end position="542"/>
    </location>
</feature>
<sequence>MLDLIENLISKKNLLDRREIPDLKGSLFSIYLELLAENTGKKVVFIPSSSTKKETLKNDLNCPEFPQFSLTSTLLEPHIKTKTEFFDAFYRFFIENEKIAIANPCFFLLPLPDISKNFFNVKVSDELNPETLKSFLSKAGYIQTDIVREAGEYAFRGNIVDFFPFSNELPVRVEIDFDEVESIKLFDPISQKSVKVEREVIIYPIFPLSDTEKHIEKLKQKLKNLFNKPELKISLKEKLEQIEKHRLRDFFYLSLSILEDKFFQLFENTIFIFENKKEFEDRIEGIKNDIERQYLEETKNGYLSLPYKEVFRDLKKLKDFFKEKTIEINPSDTTLISSIPPIVKGKIDEITNFIKEKLNEGAKVILSSPNEFYLKKSEELLFENSIPFSKEKEEKGVNLIISKYSSNFAISNNIIFLSFLGLFPEKKKEKKKTRFSSFFSDFSDIKKGDYVVHIEYGIAKYLGTKTLEIENSLNEMVELEFANDTKVFVPVSKIHLLQKYKDYTAESVSLSNIASKQWERTKKKVQREIESYAKELLTLYAERKMAKGISFSPPSSLYREFEDAFEYTETEDQLSAINDINRDLEASYPMDRLLCGDVGFGKTEVAMRACFRAVESGYQVLVLSPTTVLTFQHFERFKKRFELFPIEIEMLSRFVSSKKQREIIERFARGEIDILIGTHRILSKDIIPKNLGLIIVDEEQRFGVLQKEKLKYLKKSVNVLSMTATPIPRTLNMSVMGLKDISIIETPPKNRLAVDTYHIVFDPTTIKKAIEFELKRDGQVYFVHNRIETIEQVTSIIKSLVPEAKVNFAHGKMGEEKLERIMLKFFKKEIDILVTTTIIENGMDVKDANTMFINDAQNFGLSQLYQLRGRIGRSDKPAFCYLITSGSFSLTKEARKRIEALEEFSYLGAGFRISMFDLELRGAGEILGTKQSGHINSVGIELYTKMLEKTVEKLKNKEFVEEETILEHPFIIPKEYIEVPSVRLSFYRKLSIAREYKDLLKVTEEMEDRFGKLPEKIELLISAHKIRIEGRKLGIKSIELKKSVCTLVVSDNSRLNIEKLVEEVNKNPFIEITPDGKIVIHRQKNRDLKDFLSFILELLKKIENKQ</sequence>
<feature type="domain" description="Helicase ATP-binding" evidence="11">
    <location>
        <begin position="583"/>
        <end position="744"/>
    </location>
</feature>
<evidence type="ECO:0000313" key="13">
    <source>
        <dbReference type="EMBL" id="BBB32886.1"/>
    </source>
</evidence>
<keyword evidence="14" id="KW-1185">Reference proteome</keyword>
<evidence type="ECO:0000256" key="9">
    <source>
        <dbReference type="HAMAP-Rule" id="MF_00969"/>
    </source>
</evidence>
<dbReference type="GO" id="GO:0005737">
    <property type="term" value="C:cytoplasm"/>
    <property type="evidence" value="ECO:0007669"/>
    <property type="project" value="UniProtKB-SubCell"/>
</dbReference>
<dbReference type="PANTHER" id="PTHR47964:SF1">
    <property type="entry name" value="ATP-DEPENDENT DNA HELICASE HOMOLOG RECG, CHLOROPLASTIC"/>
    <property type="match status" value="1"/>
</dbReference>
<dbReference type="InterPro" id="IPR011545">
    <property type="entry name" value="DEAD/DEAH_box_helicase_dom"/>
</dbReference>
<evidence type="ECO:0000259" key="11">
    <source>
        <dbReference type="PROSITE" id="PS51192"/>
    </source>
</evidence>
<evidence type="ECO:0000256" key="10">
    <source>
        <dbReference type="SAM" id="Coils"/>
    </source>
</evidence>
<feature type="domain" description="Helicase C-terminal" evidence="12">
    <location>
        <begin position="765"/>
        <end position="919"/>
    </location>
</feature>
<evidence type="ECO:0000256" key="7">
    <source>
        <dbReference type="ARBA" id="ARBA00023125"/>
    </source>
</evidence>
<dbReference type="InterPro" id="IPR037235">
    <property type="entry name" value="TRCF-like_C_D7"/>
</dbReference>
<dbReference type="InterPro" id="IPR003711">
    <property type="entry name" value="CarD-like/TRCF_RID"/>
</dbReference>
<gene>
    <name evidence="9 13" type="primary">mfd</name>
    <name evidence="13" type="ORF">TTHT_1374</name>
</gene>
<dbReference type="CDD" id="cd17991">
    <property type="entry name" value="DEXHc_TRCF"/>
    <property type="match status" value="1"/>
</dbReference>
<dbReference type="InterPro" id="IPR047112">
    <property type="entry name" value="RecG/Mfd"/>
</dbReference>